<dbReference type="Proteomes" id="UP000282195">
    <property type="component" value="Chromosome"/>
</dbReference>
<dbReference type="KEGG" id="rjg:CCGE525_12025"/>
<dbReference type="InterPro" id="IPR001034">
    <property type="entry name" value="DeoR_HTH"/>
</dbReference>
<dbReference type="RefSeq" id="WP_120704459.1">
    <property type="nucleotide sequence ID" value="NZ_CP032694.1"/>
</dbReference>
<evidence type="ECO:0000259" key="3">
    <source>
        <dbReference type="PROSITE" id="PS51000"/>
    </source>
</evidence>
<gene>
    <name evidence="4" type="ORF">CCGE525_12025</name>
</gene>
<sequence length="244" mass="27457">MARTADGTRLNRLEELKGLLREREHATAAELAAEMGVSLRTLNRDIALLRQSGLPIDADRGRGGGMQLHRSWSLGRLHLDHLETIDLLLSITIAEKVGSPLLLQHLTSIKRKVSATFAEGYQGRIRDLRRRIIVGAPATLNVVNSYVPPSRANLALISQAFFEQRQVIIDYEAGDGVVTSRRIEPQFLYLNAPVWYLITWDHLRDDIRTFRVDRIRAAELQPTTFRVGDPKIYIASADRNASSL</sequence>
<dbReference type="PANTHER" id="PTHR34580">
    <property type="match status" value="1"/>
</dbReference>
<dbReference type="InterPro" id="IPR036390">
    <property type="entry name" value="WH_DNA-bd_sf"/>
</dbReference>
<dbReference type="PANTHER" id="PTHR34580:SF1">
    <property type="entry name" value="PROTEIN PAFC"/>
    <property type="match status" value="1"/>
</dbReference>
<dbReference type="OrthoDB" id="7173212at2"/>
<protein>
    <submittedName>
        <fullName evidence="4">WYL domain-containing protein</fullName>
    </submittedName>
</protein>
<dbReference type="SUPFAM" id="SSF46785">
    <property type="entry name" value="Winged helix' DNA-binding domain"/>
    <property type="match status" value="1"/>
</dbReference>
<keyword evidence="2" id="KW-0804">Transcription</keyword>
<evidence type="ECO:0000256" key="2">
    <source>
        <dbReference type="ARBA" id="ARBA00023163"/>
    </source>
</evidence>
<keyword evidence="1" id="KW-0805">Transcription regulation</keyword>
<dbReference type="InterPro" id="IPR013196">
    <property type="entry name" value="HTH_11"/>
</dbReference>
<evidence type="ECO:0000313" key="4">
    <source>
        <dbReference type="EMBL" id="AYG59442.1"/>
    </source>
</evidence>
<dbReference type="InterPro" id="IPR036388">
    <property type="entry name" value="WH-like_DNA-bd_sf"/>
</dbReference>
<evidence type="ECO:0000313" key="5">
    <source>
        <dbReference type="Proteomes" id="UP000282195"/>
    </source>
</evidence>
<organism evidence="4 5">
    <name type="scientific">Rhizobium jaguaris</name>
    <dbReference type="NCBI Taxonomy" id="1312183"/>
    <lineage>
        <taxon>Bacteria</taxon>
        <taxon>Pseudomonadati</taxon>
        <taxon>Pseudomonadota</taxon>
        <taxon>Alphaproteobacteria</taxon>
        <taxon>Hyphomicrobiales</taxon>
        <taxon>Rhizobiaceae</taxon>
        <taxon>Rhizobium/Agrobacterium group</taxon>
        <taxon>Rhizobium</taxon>
    </lineage>
</organism>
<dbReference type="PROSITE" id="PS51000">
    <property type="entry name" value="HTH_DEOR_2"/>
    <property type="match status" value="1"/>
</dbReference>
<dbReference type="Pfam" id="PF13280">
    <property type="entry name" value="WYL"/>
    <property type="match status" value="1"/>
</dbReference>
<proteinExistence type="predicted"/>
<dbReference type="Pfam" id="PF08279">
    <property type="entry name" value="HTH_11"/>
    <property type="match status" value="1"/>
</dbReference>
<keyword evidence="5" id="KW-1185">Reference proteome</keyword>
<dbReference type="InterPro" id="IPR026881">
    <property type="entry name" value="WYL_dom"/>
</dbReference>
<dbReference type="InterPro" id="IPR051534">
    <property type="entry name" value="CBASS_pafABC_assoc_protein"/>
</dbReference>
<evidence type="ECO:0000256" key="1">
    <source>
        <dbReference type="ARBA" id="ARBA00023015"/>
    </source>
</evidence>
<name>A0A387FVF1_9HYPH</name>
<dbReference type="GO" id="GO:0003700">
    <property type="term" value="F:DNA-binding transcription factor activity"/>
    <property type="evidence" value="ECO:0007669"/>
    <property type="project" value="InterPro"/>
</dbReference>
<dbReference type="Gene3D" id="1.10.10.10">
    <property type="entry name" value="Winged helix-like DNA-binding domain superfamily/Winged helix DNA-binding domain"/>
    <property type="match status" value="1"/>
</dbReference>
<reference evidence="4 5" key="1">
    <citation type="submission" date="2018-10" db="EMBL/GenBank/DDBJ databases">
        <title>Rhizobium etli, R. leguminosarum and a new Rhizobium genospecies from Phaseolus dumosus.</title>
        <authorList>
            <person name="Ramirez-Puebla S.T."/>
            <person name="Rogel-Hernandez M.A."/>
            <person name="Guerrero G."/>
            <person name="Ormeno-Orrillo E."/>
            <person name="Martinez-Romero J.C."/>
            <person name="Negrete-Yankelevich S."/>
            <person name="Martinez-Romero E."/>
        </authorList>
    </citation>
    <scope>NUCLEOTIDE SEQUENCE [LARGE SCALE GENOMIC DNA]</scope>
    <source>
        <strain evidence="4 5">CCGE525</strain>
    </source>
</reference>
<dbReference type="EMBL" id="CP032694">
    <property type="protein sequence ID" value="AYG59442.1"/>
    <property type="molecule type" value="Genomic_DNA"/>
</dbReference>
<feature type="domain" description="HTH deoR-type" evidence="3">
    <location>
        <begin position="9"/>
        <end position="67"/>
    </location>
</feature>
<dbReference type="AlphaFoldDB" id="A0A387FVF1"/>
<dbReference type="PROSITE" id="PS52050">
    <property type="entry name" value="WYL"/>
    <property type="match status" value="1"/>
</dbReference>
<accession>A0A387FVF1</accession>